<proteinExistence type="inferred from homology"/>
<comment type="catalytic activity">
    <reaction evidence="1 4 5">
        <text>[protein]-peptidylproline (omega=180) = [protein]-peptidylproline (omega=0)</text>
        <dbReference type="Rhea" id="RHEA:16237"/>
        <dbReference type="Rhea" id="RHEA-COMP:10747"/>
        <dbReference type="Rhea" id="RHEA-COMP:10748"/>
        <dbReference type="ChEBI" id="CHEBI:83833"/>
        <dbReference type="ChEBI" id="CHEBI:83834"/>
        <dbReference type="EC" id="5.2.1.8"/>
    </reaction>
</comment>
<evidence type="ECO:0000313" key="9">
    <source>
        <dbReference type="EMBL" id="GEL93452.1"/>
    </source>
</evidence>
<dbReference type="SUPFAM" id="SSF54534">
    <property type="entry name" value="FKBP-like"/>
    <property type="match status" value="1"/>
</dbReference>
<keyword evidence="10" id="KW-1185">Reference proteome</keyword>
<dbReference type="EC" id="5.2.1.8" evidence="5"/>
<dbReference type="AlphaFoldDB" id="A0A511J616"/>
<dbReference type="EMBL" id="BJWG01000001">
    <property type="protein sequence ID" value="GEL93452.1"/>
    <property type="molecule type" value="Genomic_DNA"/>
</dbReference>
<sequence>MRRLRTACAVVALAVLALAACTDAPPEPIEVTVTGDAGVAPTLTYVAPLAVDKTQRETIWDGTGPVLEADQPVLIDYWLENATDATLVRESYSTNPSSQFLTPQDLGEDLYHTLVGQHVGARLLQISPPSSDESATDYPTVTVIDVLPTRASGDPVDVTRTDLPTVTRDDDGRPSLTPATGDAPTELVTQPLLRGTGRQVAAKDTITVQYTGWAWDGVEFDSTWGQRIPVSLSLLDVPTWADALVDQTTGSQVMVVVPPSYPLGVTQSEELAGQTVVFVVDILDSRAPLGSTGDG</sequence>
<dbReference type="Pfam" id="PF00254">
    <property type="entry name" value="FKBP_C"/>
    <property type="match status" value="1"/>
</dbReference>
<evidence type="ECO:0000259" key="8">
    <source>
        <dbReference type="PROSITE" id="PS50059"/>
    </source>
</evidence>
<organism evidence="9 10">
    <name type="scientific">Cellulomonas composti</name>
    <dbReference type="NCBI Taxonomy" id="266130"/>
    <lineage>
        <taxon>Bacteria</taxon>
        <taxon>Bacillati</taxon>
        <taxon>Actinomycetota</taxon>
        <taxon>Actinomycetes</taxon>
        <taxon>Micrococcales</taxon>
        <taxon>Cellulomonadaceae</taxon>
        <taxon>Cellulomonas</taxon>
    </lineage>
</organism>
<evidence type="ECO:0000256" key="4">
    <source>
        <dbReference type="PROSITE-ProRule" id="PRU00277"/>
    </source>
</evidence>
<reference evidence="9 10" key="1">
    <citation type="submission" date="2019-07" db="EMBL/GenBank/DDBJ databases">
        <title>Whole genome shotgun sequence of Cellulomonas composti NBRC 100758.</title>
        <authorList>
            <person name="Hosoyama A."/>
            <person name="Uohara A."/>
            <person name="Ohji S."/>
            <person name="Ichikawa N."/>
        </authorList>
    </citation>
    <scope>NUCLEOTIDE SEQUENCE [LARGE SCALE GENOMIC DNA]</scope>
    <source>
        <strain evidence="9 10">NBRC 100758</strain>
    </source>
</reference>
<gene>
    <name evidence="9" type="ORF">CCO02nite_01100</name>
</gene>
<comment type="caution">
    <text evidence="9">The sequence shown here is derived from an EMBL/GenBank/DDBJ whole genome shotgun (WGS) entry which is preliminary data.</text>
</comment>
<evidence type="ECO:0000256" key="6">
    <source>
        <dbReference type="SAM" id="MobiDB-lite"/>
    </source>
</evidence>
<feature type="chain" id="PRO_5038787041" description="Peptidyl-prolyl cis-trans isomerase" evidence="7">
    <location>
        <begin position="20"/>
        <end position="295"/>
    </location>
</feature>
<dbReference type="PROSITE" id="PS50059">
    <property type="entry name" value="FKBP_PPIASE"/>
    <property type="match status" value="1"/>
</dbReference>
<evidence type="ECO:0000256" key="3">
    <source>
        <dbReference type="ARBA" id="ARBA00023235"/>
    </source>
</evidence>
<name>A0A511J616_9CELL</name>
<evidence type="ECO:0000256" key="7">
    <source>
        <dbReference type="SAM" id="SignalP"/>
    </source>
</evidence>
<dbReference type="InterPro" id="IPR046357">
    <property type="entry name" value="PPIase_dom_sf"/>
</dbReference>
<evidence type="ECO:0000256" key="2">
    <source>
        <dbReference type="ARBA" id="ARBA00023110"/>
    </source>
</evidence>
<dbReference type="Proteomes" id="UP000321720">
    <property type="component" value="Unassembled WGS sequence"/>
</dbReference>
<protein>
    <recommendedName>
        <fullName evidence="5">Peptidyl-prolyl cis-trans isomerase</fullName>
        <ecNumber evidence="5">5.2.1.8</ecNumber>
    </recommendedName>
</protein>
<feature type="domain" description="PPIase FKBP-type" evidence="8">
    <location>
        <begin position="203"/>
        <end position="286"/>
    </location>
</feature>
<keyword evidence="3 4" id="KW-0413">Isomerase</keyword>
<comment type="similarity">
    <text evidence="5">Belongs to the FKBP-type PPIase family.</text>
</comment>
<accession>A0A511J616</accession>
<evidence type="ECO:0000256" key="1">
    <source>
        <dbReference type="ARBA" id="ARBA00000971"/>
    </source>
</evidence>
<keyword evidence="2 4" id="KW-0697">Rotamase</keyword>
<dbReference type="InterPro" id="IPR001179">
    <property type="entry name" value="PPIase_FKBP_dom"/>
</dbReference>
<dbReference type="GO" id="GO:0003755">
    <property type="term" value="F:peptidyl-prolyl cis-trans isomerase activity"/>
    <property type="evidence" value="ECO:0007669"/>
    <property type="project" value="UniProtKB-UniRule"/>
</dbReference>
<dbReference type="Gene3D" id="3.10.50.40">
    <property type="match status" value="1"/>
</dbReference>
<feature type="signal peptide" evidence="7">
    <location>
        <begin position="1"/>
        <end position="19"/>
    </location>
</feature>
<dbReference type="RefSeq" id="WP_146841025.1">
    <property type="nucleotide sequence ID" value="NZ_BJWG01000001.1"/>
</dbReference>
<evidence type="ECO:0000256" key="5">
    <source>
        <dbReference type="RuleBase" id="RU003915"/>
    </source>
</evidence>
<dbReference type="OrthoDB" id="25996at2"/>
<evidence type="ECO:0000313" key="10">
    <source>
        <dbReference type="Proteomes" id="UP000321720"/>
    </source>
</evidence>
<keyword evidence="7" id="KW-0732">Signal</keyword>
<dbReference type="PROSITE" id="PS51257">
    <property type="entry name" value="PROKAR_LIPOPROTEIN"/>
    <property type="match status" value="1"/>
</dbReference>
<feature type="region of interest" description="Disordered" evidence="6">
    <location>
        <begin position="155"/>
        <end position="184"/>
    </location>
</feature>